<dbReference type="Proteomes" id="UP000053989">
    <property type="component" value="Unassembled WGS sequence"/>
</dbReference>
<dbReference type="EMBL" id="KN822004">
    <property type="protein sequence ID" value="KIM70876.1"/>
    <property type="molecule type" value="Genomic_DNA"/>
</dbReference>
<accession>A0A0C3ESQ6</accession>
<dbReference type="InParanoid" id="A0A0C3ESQ6"/>
<dbReference type="HOGENOM" id="CLU_1886956_0_0_1"/>
<sequence>MNAVNTHQHRPSYPAPWHIHHCSGTQLEGACCHGMSPEEVDHILYLGRASGRDKRTTEHRKGNSTELSDTDSARWLSLSGFNKSVFLLRFICPLHRGAFEVTLGKISSHIYLEGVDFIVLTLRLQCQNGPKYDYI</sequence>
<reference evidence="2" key="2">
    <citation type="submission" date="2015-01" db="EMBL/GenBank/DDBJ databases">
        <title>Evolutionary Origins and Diversification of the Mycorrhizal Mutualists.</title>
        <authorList>
            <consortium name="DOE Joint Genome Institute"/>
            <consortium name="Mycorrhizal Genomics Consortium"/>
            <person name="Kohler A."/>
            <person name="Kuo A."/>
            <person name="Nagy L.G."/>
            <person name="Floudas D."/>
            <person name="Copeland A."/>
            <person name="Barry K.W."/>
            <person name="Cichocki N."/>
            <person name="Veneault-Fourrey C."/>
            <person name="LaButti K."/>
            <person name="Lindquist E.A."/>
            <person name="Lipzen A."/>
            <person name="Lundell T."/>
            <person name="Morin E."/>
            <person name="Murat C."/>
            <person name="Riley R."/>
            <person name="Ohm R."/>
            <person name="Sun H."/>
            <person name="Tunlid A."/>
            <person name="Henrissat B."/>
            <person name="Grigoriev I.V."/>
            <person name="Hibbett D.S."/>
            <person name="Martin F."/>
        </authorList>
    </citation>
    <scope>NUCLEOTIDE SEQUENCE [LARGE SCALE GENOMIC DNA]</scope>
    <source>
        <strain evidence="2">Foug A</strain>
    </source>
</reference>
<organism evidence="1 2">
    <name type="scientific">Scleroderma citrinum Foug A</name>
    <dbReference type="NCBI Taxonomy" id="1036808"/>
    <lineage>
        <taxon>Eukaryota</taxon>
        <taxon>Fungi</taxon>
        <taxon>Dikarya</taxon>
        <taxon>Basidiomycota</taxon>
        <taxon>Agaricomycotina</taxon>
        <taxon>Agaricomycetes</taxon>
        <taxon>Agaricomycetidae</taxon>
        <taxon>Boletales</taxon>
        <taxon>Sclerodermatineae</taxon>
        <taxon>Sclerodermataceae</taxon>
        <taxon>Scleroderma</taxon>
    </lineage>
</organism>
<reference evidence="1 2" key="1">
    <citation type="submission" date="2014-04" db="EMBL/GenBank/DDBJ databases">
        <authorList>
            <consortium name="DOE Joint Genome Institute"/>
            <person name="Kuo A."/>
            <person name="Kohler A."/>
            <person name="Nagy L.G."/>
            <person name="Floudas D."/>
            <person name="Copeland A."/>
            <person name="Barry K.W."/>
            <person name="Cichocki N."/>
            <person name="Veneault-Fourrey C."/>
            <person name="LaButti K."/>
            <person name="Lindquist E.A."/>
            <person name="Lipzen A."/>
            <person name="Lundell T."/>
            <person name="Morin E."/>
            <person name="Murat C."/>
            <person name="Sun H."/>
            <person name="Tunlid A."/>
            <person name="Henrissat B."/>
            <person name="Grigoriev I.V."/>
            <person name="Hibbett D.S."/>
            <person name="Martin F."/>
            <person name="Nordberg H.P."/>
            <person name="Cantor M.N."/>
            <person name="Hua S.X."/>
        </authorList>
    </citation>
    <scope>NUCLEOTIDE SEQUENCE [LARGE SCALE GENOMIC DNA]</scope>
    <source>
        <strain evidence="1 2">Foug A</strain>
    </source>
</reference>
<dbReference type="AlphaFoldDB" id="A0A0C3ESQ6"/>
<protein>
    <submittedName>
        <fullName evidence="1">Uncharacterized protein</fullName>
    </submittedName>
</protein>
<name>A0A0C3ESQ6_9AGAM</name>
<evidence type="ECO:0000313" key="1">
    <source>
        <dbReference type="EMBL" id="KIM70876.1"/>
    </source>
</evidence>
<gene>
    <name evidence="1" type="ORF">SCLCIDRAFT_1207060</name>
</gene>
<evidence type="ECO:0000313" key="2">
    <source>
        <dbReference type="Proteomes" id="UP000053989"/>
    </source>
</evidence>
<keyword evidence="2" id="KW-1185">Reference proteome</keyword>
<proteinExistence type="predicted"/>